<dbReference type="Gene3D" id="2.60.40.1120">
    <property type="entry name" value="Carboxypeptidase-like, regulatory domain"/>
    <property type="match status" value="7"/>
</dbReference>
<feature type="compositionally biased region" description="Polar residues" evidence="1">
    <location>
        <begin position="1107"/>
        <end position="1116"/>
    </location>
</feature>
<organism evidence="3 4">
    <name type="scientific">Nocardioides conyzicola</name>
    <dbReference type="NCBI Taxonomy" id="1651781"/>
    <lineage>
        <taxon>Bacteria</taxon>
        <taxon>Bacillati</taxon>
        <taxon>Actinomycetota</taxon>
        <taxon>Actinomycetes</taxon>
        <taxon>Propionibacteriales</taxon>
        <taxon>Nocardioidaceae</taxon>
        <taxon>Nocardioides</taxon>
    </lineage>
</organism>
<sequence>MSSSSPSAAHLRRLVALLSALVLLPLSIVLSAGSAQAAAAFHAEGSVYDALSDPLSGVTVDALAAPGYSTVAATATTNAEGGYTLVLPNTAGTYHLRYSKANYTTAFLGGGTGANVTVNASGDISVDGEPAEDNVLEDMALAATAKHPVPGTVQASGGANLSGITVNAYFNGDEDGDVQATATTTNGAYTLQLPAGEYVVQAVDNDTVVDPQTYDAAWLTPDASPTHSVVRVAADGTFKVDDTTKTSLPTITMTPSSVNTPHPVSGTVEDANGDPVAGVTVTPSVGPSTGTATTTSAGVYTLQLKPGTYQLDYHKTGFTDATYPASITVALNGTVTPSSPLDAVTLADAVGDATISGRVVSSATGNPGLGGITVDVFPTGDFTPASRIATTTTATTGTVGAWSVNTLKIGTYDIRFSGTSGGSTYDATYYGGTTVETTTPVKVGQGNVITVAETTKSSGALGTTSMTQSSADTPHPVSGTVVDANSDPIDGVTVTATATATVGPSTGTATSASDGVYTLQLKPGTYTLGYHKTGFTDATYSTTVTVAIDGTVTPSNPLDAVTLDDATGDATISGRVVSSATGNPGLGGITVDVFPAGDFTPASRVATTTTATTGTVGAWSVSTLKIGTYDIRFSGTSGGSTYDATYYGGTTPDATTPVQVNQGNVITVNEITKPSGALGTTSMTQSSADTPHPVSGTVEDANGDPIDGVTVTATSSAAPVTATTTSAGLYTLQLKPGTYQLGYHKTGFNDTTYSTTVTVAIDGTVTPSSTLDSVTLDDATGDATISGRVVSSATGNPGLGGITVDVFPTGDFTPASRIATTTTATTGTVGAWSVNTLKIGTYDIRFSGTSGGSTYDATYYGGTTPDATTPVQVNQGNVITVSEATKLNGALGTTSMTQSSADTPHPVSGEVDDANGDPIDGVTVTATSSAAPVTATTASGGLYTLQLKPGTYTLGYHKSGFTDATYSTTVTVAIDGTVTPSSPLDAVTLADAVGDATISGRVVSSAAGNPGLNGITVDVFPAGDFTGTPIATATTSTVGGIAGSWSVATLKIDTYDIRFSGTSGGTSYDTTYYGGTTPTSTTPVQVGQGNVVTVGGFTKVSGALGTTSMTQSSNDTAHPVSGEADDANGDPIAGVTVTPSGGQAATAATTASDGTYTLMLKPGTYTLTFAKSGFTSTTFPGSGEPTQTVTVALNGTVTPASPLDAVTLDDANGDATISGRVVSSAAGNPGLGGITVDVFPAGDFTPASRVATTTTATTGTVGSWSVSTLKIGTYDIRFSGTSGGTTYDTTYYGGTTTTTPVQVGQGNVITVNETTKLDGALGNTAMAAASASSTYVVVGDVTDANGDPINNVTVTATKQASGTNATATPDAEGHYALTLAVGTYKVKFTAAGFQPTDYSVDGDTAATIEVKVGGAVLIDTEPADGADLGSASMLGTTPYSLSGTVVSSAGGAGLTGIKVEARVSGDTVVVGSTTTGAGGAFTLSLPINTYQISFSGTATDGQTYPITYFGGSSAAEVKVAFDGKYYFNDEVLASFGSVSLTPNTSDTRFDLAGTVSGLPPDFEPLDGVTVTAVPVSGTAAGSGDSTVTGADPKDGELGDAGVYRLHVKAGRYTLQFSKSGYQSTFLPDANDANKPAIVTVSNLGALSATDYDFSQGYIDDVSMKSPAAVFSTKPKLTGKVVPGQTVTASFGKLQGVSFSNDAVTVEWFVDGKLDEDHTAGGLGQKFAVPASAATKKLSYRITIDPSFDDEDYTGAPSVFTSTPVTVAKAPAKVKGVFKKGKLTVTLSVPTLSKPLGTIIVKDGKKKVATIKLKAKNKGKVVLKLKLKPGKHKLTLSYAGSKTVSAAKATVKVTIKK</sequence>
<evidence type="ECO:0008006" key="5">
    <source>
        <dbReference type="Google" id="ProtNLM"/>
    </source>
</evidence>
<protein>
    <recommendedName>
        <fullName evidence="5">Alpha-amylase</fullName>
    </recommendedName>
</protein>
<evidence type="ECO:0000313" key="3">
    <source>
        <dbReference type="EMBL" id="GAA4702051.1"/>
    </source>
</evidence>
<dbReference type="SUPFAM" id="SSF49464">
    <property type="entry name" value="Carboxypeptidase regulatory domain-like"/>
    <property type="match status" value="8"/>
</dbReference>
<evidence type="ECO:0000256" key="2">
    <source>
        <dbReference type="SAM" id="SignalP"/>
    </source>
</evidence>
<evidence type="ECO:0000313" key="4">
    <source>
        <dbReference type="Proteomes" id="UP001499974"/>
    </source>
</evidence>
<dbReference type="Proteomes" id="UP001499974">
    <property type="component" value="Unassembled WGS sequence"/>
</dbReference>
<feature type="region of interest" description="Disordered" evidence="1">
    <location>
        <begin position="1107"/>
        <end position="1131"/>
    </location>
</feature>
<dbReference type="InterPro" id="IPR050753">
    <property type="entry name" value="Peptidase_M14_domain"/>
</dbReference>
<feature type="chain" id="PRO_5047005637" description="Alpha-amylase" evidence="2">
    <location>
        <begin position="38"/>
        <end position="1856"/>
    </location>
</feature>
<proteinExistence type="predicted"/>
<comment type="caution">
    <text evidence="3">The sequence shown here is derived from an EMBL/GenBank/DDBJ whole genome shotgun (WGS) entry which is preliminary data.</text>
</comment>
<gene>
    <name evidence="3" type="ORF">GCM10023349_19030</name>
</gene>
<dbReference type="RefSeq" id="WP_345521011.1">
    <property type="nucleotide sequence ID" value="NZ_BAABKM010000002.1"/>
</dbReference>
<dbReference type="InterPro" id="IPR008969">
    <property type="entry name" value="CarboxyPept-like_regulatory"/>
</dbReference>
<dbReference type="Pfam" id="PF13620">
    <property type="entry name" value="CarboxypepD_reg"/>
    <property type="match status" value="6"/>
</dbReference>
<feature type="region of interest" description="Disordered" evidence="1">
    <location>
        <begin position="895"/>
        <end position="916"/>
    </location>
</feature>
<evidence type="ECO:0000256" key="1">
    <source>
        <dbReference type="SAM" id="MobiDB-lite"/>
    </source>
</evidence>
<feature type="signal peptide" evidence="2">
    <location>
        <begin position="1"/>
        <end position="37"/>
    </location>
</feature>
<reference evidence="4" key="1">
    <citation type="journal article" date="2019" name="Int. J. Syst. Evol. Microbiol.">
        <title>The Global Catalogue of Microorganisms (GCM) 10K type strain sequencing project: providing services to taxonomists for standard genome sequencing and annotation.</title>
        <authorList>
            <consortium name="The Broad Institute Genomics Platform"/>
            <consortium name="The Broad Institute Genome Sequencing Center for Infectious Disease"/>
            <person name="Wu L."/>
            <person name="Ma J."/>
        </authorList>
    </citation>
    <scope>NUCLEOTIDE SEQUENCE [LARGE SCALE GENOMIC DNA]</scope>
    <source>
        <strain evidence="4">JCM 18531</strain>
    </source>
</reference>
<dbReference type="PANTHER" id="PTHR11532">
    <property type="entry name" value="PROTEASE M14 CARBOXYPEPTIDASE"/>
    <property type="match status" value="1"/>
</dbReference>
<dbReference type="PANTHER" id="PTHR11532:SF57">
    <property type="entry name" value="CARBOXYPEPTIDASE D, B"/>
    <property type="match status" value="1"/>
</dbReference>
<accession>A0ABP8X6Z3</accession>
<dbReference type="EMBL" id="BAABKM010000002">
    <property type="protein sequence ID" value="GAA4702051.1"/>
    <property type="molecule type" value="Genomic_DNA"/>
</dbReference>
<name>A0ABP8X6Z3_9ACTN</name>
<keyword evidence="2" id="KW-0732">Signal</keyword>
<keyword evidence="4" id="KW-1185">Reference proteome</keyword>